<dbReference type="EMBL" id="RBXR01000001">
    <property type="protein sequence ID" value="RKT74443.1"/>
    <property type="molecule type" value="Genomic_DNA"/>
</dbReference>
<keyword evidence="1" id="KW-0677">Repeat</keyword>
<organism evidence="3 4">
    <name type="scientific">Saccharothrix variisporea</name>
    <dbReference type="NCBI Taxonomy" id="543527"/>
    <lineage>
        <taxon>Bacteria</taxon>
        <taxon>Bacillati</taxon>
        <taxon>Actinomycetota</taxon>
        <taxon>Actinomycetes</taxon>
        <taxon>Pseudonocardiales</taxon>
        <taxon>Pseudonocardiaceae</taxon>
        <taxon>Saccharothrix</taxon>
    </lineage>
</organism>
<dbReference type="Proteomes" id="UP000272729">
    <property type="component" value="Unassembled WGS sequence"/>
</dbReference>
<sequence length="871" mass="94546">MKFAYDTANPPKVTGIEDNLGRRVGYEYDTGSRLAKVTNTEGGTTLYGWAGNKLKTITDPRGTVYLTNEYDAAGRVAKQTAADGGITEFAYTESGGAITETRMTDPRRFVHRYTFNAKGSVLTETKAFGTPIAATTTTEYDSSGARRTASTDPLGRRTAYEYNDLGQVSKITQLDGTPDAKARRFEYNGPHGELTKSTDEYGKDTVYELDARGAVKSVTDASGRKTSYGVDGAGLITSVTDPDNKTSTVEYAGADPVRSKDELGRTSTSGFDAVGRKVVTSDARGAVTETRYSGADHVLSVVDPLGHTVSYEYDANGNRTKVVDGRGGATVFTYDVMDRVRTVTDPLGAADLTEYDRNGNLVKYTSRRGVVTESDYDELDRRTETRYGAEGTTKYGYDAADRLVRTEDTAAGVSTLDYDGLDRVKKESGPHGSVGYTYSATERDRTATVAGHSPIRHVYSATGELSEIQHGGTVVDGVSRDLVGRPSTVGLAGGVHQTYTYDATGSVKTITYRNGSTVLGSLNYDYDRSGNPSRTDGSFSRSVLPEAFGPATYDAANRLRTAGSATAGYDADGNLLFDGTTSYTWNSRGQLAGLSAPGKSASFTYAADGRRIGRTIDGTTTNYLYDGDNPLQEKVDGTTSATVTSAGTDAFTIRESGGGTRRHLVDALGSTVALVDGTGVGAAYSYEPFGRTYKSGDDVGNSFEFTNRENDGTGLHFHRARYYSPALQRFISEDPIGFDGGINLHAYVGNKPTELTDPAGEDAKQIHYRGRYNIDLWEKNKPKLPKNWDAHHRIPQEYRNHPEFKDFDFDAPSNILGVPGSRVPGPVTNVHQHITNAWRDFRVQNPNATRAEIEAFAERVDAQFEGFWWYR</sequence>
<keyword evidence="4" id="KW-1185">Reference proteome</keyword>
<comment type="caution">
    <text evidence="3">The sequence shown here is derived from an EMBL/GenBank/DDBJ whole genome shotgun (WGS) entry which is preliminary data.</text>
</comment>
<reference evidence="3 4" key="1">
    <citation type="submission" date="2018-10" db="EMBL/GenBank/DDBJ databases">
        <title>Sequencing the genomes of 1000 actinobacteria strains.</title>
        <authorList>
            <person name="Klenk H.-P."/>
        </authorList>
    </citation>
    <scope>NUCLEOTIDE SEQUENCE [LARGE SCALE GENOMIC DNA]</scope>
    <source>
        <strain evidence="3 4">DSM 43911</strain>
    </source>
</reference>
<feature type="domain" description="Teneurin-like YD-shell" evidence="2">
    <location>
        <begin position="25"/>
        <end position="190"/>
    </location>
</feature>
<dbReference type="NCBIfam" id="TIGR01643">
    <property type="entry name" value="YD_repeat_2x"/>
    <property type="match status" value="6"/>
</dbReference>
<gene>
    <name evidence="3" type="ORF">DFJ66_7801</name>
</gene>
<dbReference type="NCBIfam" id="TIGR03696">
    <property type="entry name" value="Rhs_assc_core"/>
    <property type="match status" value="1"/>
</dbReference>
<feature type="domain" description="Teneurin-like YD-shell" evidence="2">
    <location>
        <begin position="496"/>
        <end position="734"/>
    </location>
</feature>
<name>A0A495XPR5_9PSEU</name>
<proteinExistence type="predicted"/>
<dbReference type="Pfam" id="PF25023">
    <property type="entry name" value="TEN_YD-shell"/>
    <property type="match status" value="2"/>
</dbReference>
<evidence type="ECO:0000259" key="2">
    <source>
        <dbReference type="Pfam" id="PF25023"/>
    </source>
</evidence>
<dbReference type="InterPro" id="IPR056823">
    <property type="entry name" value="TEN-like_YD-shell"/>
</dbReference>
<dbReference type="PANTHER" id="PTHR32305">
    <property type="match status" value="1"/>
</dbReference>
<evidence type="ECO:0000313" key="3">
    <source>
        <dbReference type="EMBL" id="RKT74443.1"/>
    </source>
</evidence>
<dbReference type="InterPro" id="IPR050708">
    <property type="entry name" value="T6SS_VgrG/RHS"/>
</dbReference>
<dbReference type="AlphaFoldDB" id="A0A495XPR5"/>
<accession>A0A495XPR5</accession>
<dbReference type="InterPro" id="IPR006530">
    <property type="entry name" value="YD"/>
</dbReference>
<evidence type="ECO:0000256" key="1">
    <source>
        <dbReference type="ARBA" id="ARBA00022737"/>
    </source>
</evidence>
<dbReference type="InterPro" id="IPR031325">
    <property type="entry name" value="RHS_repeat"/>
</dbReference>
<dbReference type="Pfam" id="PF05593">
    <property type="entry name" value="RHS_repeat"/>
    <property type="match status" value="3"/>
</dbReference>
<protein>
    <submittedName>
        <fullName evidence="3">RHS repeat-associated protein</fullName>
    </submittedName>
</protein>
<dbReference type="InterPro" id="IPR022385">
    <property type="entry name" value="Rhs_assc_core"/>
</dbReference>
<evidence type="ECO:0000313" key="4">
    <source>
        <dbReference type="Proteomes" id="UP000272729"/>
    </source>
</evidence>
<dbReference type="PANTHER" id="PTHR32305:SF15">
    <property type="entry name" value="PROTEIN RHSA-RELATED"/>
    <property type="match status" value="1"/>
</dbReference>
<dbReference type="Gene3D" id="2.180.10.10">
    <property type="entry name" value="RHS repeat-associated core"/>
    <property type="match status" value="2"/>
</dbReference>